<evidence type="ECO:0000313" key="2">
    <source>
        <dbReference type="Proteomes" id="UP000305198"/>
    </source>
</evidence>
<sequence length="104" mass="11530">MGTRFGRAMERLHRVGQARLADSVGNYVDQNGTVLAQELQLQVDRNVERFGEGGAVDRMTTISALRSFIQPLDRKGAFVIGSEIWHIDGVADDDGHLITFYVVP</sequence>
<protein>
    <submittedName>
        <fullName evidence="1">Uncharacterized protein</fullName>
    </submittedName>
</protein>
<dbReference type="AlphaFoldDB" id="A0A4U0YKZ5"/>
<evidence type="ECO:0000313" key="1">
    <source>
        <dbReference type="EMBL" id="TKA90394.1"/>
    </source>
</evidence>
<dbReference type="EMBL" id="SWAV01000005">
    <property type="protein sequence ID" value="TKA90394.1"/>
    <property type="molecule type" value="Genomic_DNA"/>
</dbReference>
<reference evidence="1 2" key="1">
    <citation type="submission" date="2019-04" db="EMBL/GenBank/DDBJ databases">
        <title>Crypto-aerobic microbial life in anoxic (sulfidic) marine sediments.</title>
        <authorList>
            <person name="Bhattacharya S."/>
            <person name="Roy C."/>
            <person name="Mondal N."/>
            <person name="Sarkar J."/>
            <person name="Mandal S."/>
            <person name="Rameez M.J."/>
            <person name="Ghosh W."/>
        </authorList>
    </citation>
    <scope>NUCLEOTIDE SEQUENCE [LARGE SCALE GENOMIC DNA]</scope>
    <source>
        <strain evidence="1 2">SBBB</strain>
    </source>
</reference>
<dbReference type="RefSeq" id="WP_136869946.1">
    <property type="nucleotide sequence ID" value="NZ_SWAV01000005.1"/>
</dbReference>
<name>A0A4U0YKZ5_9GAMM</name>
<accession>A0A4U0YKZ5</accession>
<comment type="caution">
    <text evidence="1">The sequence shown here is derived from an EMBL/GenBank/DDBJ whole genome shotgun (WGS) entry which is preliminary data.</text>
</comment>
<gene>
    <name evidence="1" type="ORF">FA869_14865</name>
</gene>
<dbReference type="Proteomes" id="UP000305198">
    <property type="component" value="Unassembled WGS sequence"/>
</dbReference>
<proteinExistence type="predicted"/>
<organism evidence="1 2">
    <name type="scientific">Halopseudomonas bauzanensis</name>
    <dbReference type="NCBI Taxonomy" id="653930"/>
    <lineage>
        <taxon>Bacteria</taxon>
        <taxon>Pseudomonadati</taxon>
        <taxon>Pseudomonadota</taxon>
        <taxon>Gammaproteobacteria</taxon>
        <taxon>Pseudomonadales</taxon>
        <taxon>Pseudomonadaceae</taxon>
        <taxon>Halopseudomonas</taxon>
    </lineage>
</organism>